<protein>
    <submittedName>
        <fullName evidence="1">Uncharacterized protein</fullName>
    </submittedName>
</protein>
<sequence>MIRIKDYLSDADIAELQENFGIVFKDTLTDEAFNSLFDKMVDEEVLEIEKDDSLANKRLDKITK</sequence>
<evidence type="ECO:0000313" key="1">
    <source>
        <dbReference type="EMBL" id="MWN20666.1"/>
    </source>
</evidence>
<evidence type="ECO:0000313" key="2">
    <source>
        <dbReference type="Proteomes" id="UP000478636"/>
    </source>
</evidence>
<dbReference type="Proteomes" id="UP000478636">
    <property type="component" value="Unassembled WGS sequence"/>
</dbReference>
<gene>
    <name evidence="1" type="ORF">GQS40_01665</name>
</gene>
<accession>A0A6L7A522</accession>
<name>A0A6L7A522_LEULA</name>
<proteinExistence type="predicted"/>
<dbReference type="AlphaFoldDB" id="A0A6L7A522"/>
<reference evidence="1 2" key="1">
    <citation type="submission" date="2019-12" db="EMBL/GenBank/DDBJ databases">
        <title>Complete genome sequence of Leuconostoc lactis strain AVN1 provides insights into metabolic potential.</title>
        <authorList>
            <person name="Besrour N."/>
            <person name="Najjari A."/>
            <person name="Fhoula I."/>
            <person name="Jaballah S."/>
            <person name="Klibi N."/>
            <person name="Ouzari H.I."/>
        </authorList>
    </citation>
    <scope>NUCLEOTIDE SEQUENCE [LARGE SCALE GENOMIC DNA]</scope>
    <source>
        <strain evidence="1 2">AVN1</strain>
    </source>
</reference>
<dbReference type="EMBL" id="WSZI01000009">
    <property type="protein sequence ID" value="MWN20666.1"/>
    <property type="molecule type" value="Genomic_DNA"/>
</dbReference>
<organism evidence="1 2">
    <name type="scientific">Leuconostoc lactis</name>
    <dbReference type="NCBI Taxonomy" id="1246"/>
    <lineage>
        <taxon>Bacteria</taxon>
        <taxon>Bacillati</taxon>
        <taxon>Bacillota</taxon>
        <taxon>Bacilli</taxon>
        <taxon>Lactobacillales</taxon>
        <taxon>Lactobacillaceae</taxon>
        <taxon>Leuconostoc</taxon>
    </lineage>
</organism>
<comment type="caution">
    <text evidence="1">The sequence shown here is derived from an EMBL/GenBank/DDBJ whole genome shotgun (WGS) entry which is preliminary data.</text>
</comment>